<keyword evidence="1" id="KW-0175">Coiled coil</keyword>
<feature type="coiled-coil region" evidence="1">
    <location>
        <begin position="43"/>
        <end position="70"/>
    </location>
</feature>
<gene>
    <name evidence="2" type="ORF">DSM106972_057820</name>
</gene>
<name>A0A3S1AKH6_9CYAN</name>
<dbReference type="GO" id="GO:0003677">
    <property type="term" value="F:DNA binding"/>
    <property type="evidence" value="ECO:0007669"/>
    <property type="project" value="InterPro"/>
</dbReference>
<proteinExistence type="predicted"/>
<dbReference type="EMBL" id="RSCL01000015">
    <property type="protein sequence ID" value="RUT02862.1"/>
    <property type="molecule type" value="Genomic_DNA"/>
</dbReference>
<evidence type="ECO:0000313" key="3">
    <source>
        <dbReference type="Proteomes" id="UP000271624"/>
    </source>
</evidence>
<evidence type="ECO:0000313" key="2">
    <source>
        <dbReference type="EMBL" id="RUT02862.1"/>
    </source>
</evidence>
<dbReference type="Proteomes" id="UP000271624">
    <property type="component" value="Unassembled WGS sequence"/>
</dbReference>
<dbReference type="Gene3D" id="1.10.260.40">
    <property type="entry name" value="lambda repressor-like DNA-binding domains"/>
    <property type="match status" value="1"/>
</dbReference>
<sequence>MIIKNEQQYNTTKEWLQKFEKSVAEIDSNERLKADPLRWQLYHDAYQSQVEEFKQEIVEYERLINCDKSQSIQIKVESFHQLPDALVKARIAASLSHQQLAELLGIEEQRVKEYEDSDYQCASFVEILEVITVLGVEFQNATVRVDFKEIEHVKKVLEKWNNKKANATI</sequence>
<comment type="caution">
    <text evidence="2">The sequence shown here is derived from an EMBL/GenBank/DDBJ whole genome shotgun (WGS) entry which is preliminary data.</text>
</comment>
<keyword evidence="3" id="KW-1185">Reference proteome</keyword>
<reference evidence="2" key="2">
    <citation type="journal article" date="2019" name="Genome Biol. Evol.">
        <title>Day and night: Metabolic profiles and evolutionary relationships of six axenic non-marine cyanobacteria.</title>
        <authorList>
            <person name="Will S.E."/>
            <person name="Henke P."/>
            <person name="Boedeker C."/>
            <person name="Huang S."/>
            <person name="Brinkmann H."/>
            <person name="Rohde M."/>
            <person name="Jarek M."/>
            <person name="Friedl T."/>
            <person name="Seufert S."/>
            <person name="Schumacher M."/>
            <person name="Overmann J."/>
            <person name="Neumann-Schaal M."/>
            <person name="Petersen J."/>
        </authorList>
    </citation>
    <scope>NUCLEOTIDE SEQUENCE [LARGE SCALE GENOMIC DNA]</scope>
    <source>
        <strain evidence="2">PCC 7102</strain>
    </source>
</reference>
<dbReference type="InterPro" id="IPR010982">
    <property type="entry name" value="Lambda_DNA-bd_dom_sf"/>
</dbReference>
<accession>A0A3S1AKH6</accession>
<reference evidence="2" key="1">
    <citation type="submission" date="2018-12" db="EMBL/GenBank/DDBJ databases">
        <authorList>
            <person name="Will S."/>
            <person name="Neumann-Schaal M."/>
            <person name="Henke P."/>
        </authorList>
    </citation>
    <scope>NUCLEOTIDE SEQUENCE</scope>
    <source>
        <strain evidence="2">PCC 7102</strain>
    </source>
</reference>
<dbReference type="SUPFAM" id="SSF47413">
    <property type="entry name" value="lambda repressor-like DNA-binding domains"/>
    <property type="match status" value="1"/>
</dbReference>
<protein>
    <submittedName>
        <fullName evidence="2">Uncharacterized protein</fullName>
    </submittedName>
</protein>
<dbReference type="RefSeq" id="WP_233787670.1">
    <property type="nucleotide sequence ID" value="NZ_RSCL01000015.1"/>
</dbReference>
<organism evidence="2 3">
    <name type="scientific">Dulcicalothrix desertica PCC 7102</name>
    <dbReference type="NCBI Taxonomy" id="232991"/>
    <lineage>
        <taxon>Bacteria</taxon>
        <taxon>Bacillati</taxon>
        <taxon>Cyanobacteriota</taxon>
        <taxon>Cyanophyceae</taxon>
        <taxon>Nostocales</taxon>
        <taxon>Calotrichaceae</taxon>
        <taxon>Dulcicalothrix</taxon>
    </lineage>
</organism>
<dbReference type="AlphaFoldDB" id="A0A3S1AKH6"/>
<evidence type="ECO:0000256" key="1">
    <source>
        <dbReference type="SAM" id="Coils"/>
    </source>
</evidence>